<feature type="non-terminal residue" evidence="1">
    <location>
        <position position="1"/>
    </location>
</feature>
<proteinExistence type="predicted"/>
<name>X1T3Z8_9ZZZZ</name>
<protein>
    <submittedName>
        <fullName evidence="1">Uncharacterized protein</fullName>
    </submittedName>
</protein>
<gene>
    <name evidence="1" type="ORF">S12H4_25497</name>
</gene>
<evidence type="ECO:0000313" key="1">
    <source>
        <dbReference type="EMBL" id="GAI74759.1"/>
    </source>
</evidence>
<dbReference type="EMBL" id="BARW01014340">
    <property type="protein sequence ID" value="GAI74759.1"/>
    <property type="molecule type" value="Genomic_DNA"/>
</dbReference>
<reference evidence="1" key="1">
    <citation type="journal article" date="2014" name="Front. Microbiol.">
        <title>High frequency of phylogenetically diverse reductive dehalogenase-homologous genes in deep subseafloor sedimentary metagenomes.</title>
        <authorList>
            <person name="Kawai M."/>
            <person name="Futagami T."/>
            <person name="Toyoda A."/>
            <person name="Takaki Y."/>
            <person name="Nishi S."/>
            <person name="Hori S."/>
            <person name="Arai W."/>
            <person name="Tsubouchi T."/>
            <person name="Morono Y."/>
            <person name="Uchiyama I."/>
            <person name="Ito T."/>
            <person name="Fujiyama A."/>
            <person name="Inagaki F."/>
            <person name="Takami H."/>
        </authorList>
    </citation>
    <scope>NUCLEOTIDE SEQUENCE</scope>
    <source>
        <strain evidence="1">Expedition CK06-06</strain>
    </source>
</reference>
<organism evidence="1">
    <name type="scientific">marine sediment metagenome</name>
    <dbReference type="NCBI Taxonomy" id="412755"/>
    <lineage>
        <taxon>unclassified sequences</taxon>
        <taxon>metagenomes</taxon>
        <taxon>ecological metagenomes</taxon>
    </lineage>
</organism>
<feature type="non-terminal residue" evidence="1">
    <location>
        <position position="40"/>
    </location>
</feature>
<sequence length="40" mass="4478">EVGCGVGMQKIDILTINQYSSGKEYRIVELKDEPINPKIV</sequence>
<comment type="caution">
    <text evidence="1">The sequence shown here is derived from an EMBL/GenBank/DDBJ whole genome shotgun (WGS) entry which is preliminary data.</text>
</comment>
<accession>X1T3Z8</accession>
<dbReference type="AlphaFoldDB" id="X1T3Z8"/>